<sequence>MKKTKVYLTLQNGKVFEGYRFGADGETVGELVFTTGMTGYLETLTDPSYYGQIVTQTFPLIGNYGVIPEDFESKKSWVSAYVVREWCEQPSNFRSEGKLDEYLKKEGIIGIYGIDTRELTRIVRETGVMNACISSKPVSGEDTAKQSEIAAYRVRNAVRSVTCPEVMKYEAPGAKFTVALWDFGCKENIVRELVKRGCRVFRVPSFYTAEQILALDPDGIMLTNSPGDPEENTEIIGELKKLAGKKPIFGICLGHQLFALAMGGKTGKMKYGHRGSNQPVKNVETGRVYISSQNHGYEVLSQTVKNGKISFVNANDNTCEGVDYDEIGAFTVQFHPEACGGPHDANFLFDRFMANMEKEKSHA</sequence>
<protein>
    <recommendedName>
        <fullName evidence="11">Carbamoyl phosphate synthase small chain</fullName>
        <ecNumber evidence="11">6.3.5.5</ecNumber>
    </recommendedName>
    <alternativeName>
        <fullName evidence="11">Carbamoyl phosphate synthetase glutamine chain</fullName>
    </alternativeName>
</protein>
<feature type="binding site" evidence="11">
    <location>
        <position position="297"/>
    </location>
    <ligand>
        <name>L-glutamine</name>
        <dbReference type="ChEBI" id="CHEBI:58359"/>
    </ligand>
</feature>
<feature type="binding site" evidence="11">
    <location>
        <position position="256"/>
    </location>
    <ligand>
        <name>L-glutamine</name>
        <dbReference type="ChEBI" id="CHEBI:58359"/>
    </ligand>
</feature>
<evidence type="ECO:0000256" key="9">
    <source>
        <dbReference type="ARBA" id="ARBA00048816"/>
    </source>
</evidence>
<feature type="active site" description="Nucleophile" evidence="11">
    <location>
        <position position="252"/>
    </location>
</feature>
<evidence type="ECO:0000256" key="4">
    <source>
        <dbReference type="ARBA" id="ARBA00022598"/>
    </source>
</evidence>
<comment type="function">
    <text evidence="11">Small subunit of the glutamine-dependent carbamoyl phosphate synthetase (CPSase). CPSase catalyzes the formation of carbamoyl phosphate from the ammonia moiety of glutamine, carbonate, and phosphate donated by ATP, constituting the first step of 2 biosynthetic pathways, one leading to arginine and/or urea and the other to pyrimidine nucleotides. The small subunit (glutamine amidotransferase) binds and cleaves glutamine to supply the large subunit with the substrate ammonia.</text>
</comment>
<comment type="catalytic activity">
    <reaction evidence="10 11">
        <text>L-glutamine + H2O = L-glutamate + NH4(+)</text>
        <dbReference type="Rhea" id="RHEA:15889"/>
        <dbReference type="ChEBI" id="CHEBI:15377"/>
        <dbReference type="ChEBI" id="CHEBI:28938"/>
        <dbReference type="ChEBI" id="CHEBI:29985"/>
        <dbReference type="ChEBI" id="CHEBI:58359"/>
    </reaction>
</comment>
<dbReference type="InterPro" id="IPR050472">
    <property type="entry name" value="Anth_synth/Amidotransfase"/>
</dbReference>
<keyword evidence="5 11" id="KW-0547">Nucleotide-binding</keyword>
<dbReference type="Gene3D" id="3.40.50.880">
    <property type="match status" value="1"/>
</dbReference>
<keyword evidence="6 11" id="KW-0067">ATP-binding</keyword>
<dbReference type="PANTHER" id="PTHR43418:SF7">
    <property type="entry name" value="CARBAMOYL-PHOSPHATE SYNTHASE SMALL CHAIN"/>
    <property type="match status" value="1"/>
</dbReference>
<evidence type="ECO:0000256" key="3">
    <source>
        <dbReference type="ARBA" id="ARBA00007800"/>
    </source>
</evidence>
<dbReference type="InterPro" id="IPR006274">
    <property type="entry name" value="CarbamoylP_synth_ssu"/>
</dbReference>
<dbReference type="PRINTS" id="PR00097">
    <property type="entry name" value="ANTSNTHASEII"/>
</dbReference>
<dbReference type="GO" id="GO:0006526">
    <property type="term" value="P:L-arginine biosynthetic process"/>
    <property type="evidence" value="ECO:0007669"/>
    <property type="project" value="UniProtKB-UniRule"/>
</dbReference>
<evidence type="ECO:0000256" key="7">
    <source>
        <dbReference type="ARBA" id="ARBA00022962"/>
    </source>
</evidence>
<proteinExistence type="inferred from homology"/>
<dbReference type="InterPro" id="IPR017926">
    <property type="entry name" value="GATASE"/>
</dbReference>
<evidence type="ECO:0000256" key="2">
    <source>
        <dbReference type="ARBA" id="ARBA00005077"/>
    </source>
</evidence>
<evidence type="ECO:0000256" key="1">
    <source>
        <dbReference type="ARBA" id="ARBA00004812"/>
    </source>
</evidence>
<dbReference type="HAMAP" id="MF_01209">
    <property type="entry name" value="CPSase_S_chain"/>
    <property type="match status" value="1"/>
</dbReference>
<feature type="binding site" evidence="11">
    <location>
        <position position="48"/>
    </location>
    <ligand>
        <name>L-glutamine</name>
        <dbReference type="ChEBI" id="CHEBI:58359"/>
    </ligand>
</feature>
<feature type="region of interest" description="CPSase" evidence="11">
    <location>
        <begin position="1"/>
        <end position="176"/>
    </location>
</feature>
<dbReference type="SUPFAM" id="SSF52021">
    <property type="entry name" value="Carbamoyl phosphate synthetase, small subunit N-terminal domain"/>
    <property type="match status" value="1"/>
</dbReference>
<dbReference type="Gene3D" id="3.50.30.20">
    <property type="entry name" value="Carbamoyl-phosphate synthase small subunit, N-terminal domain"/>
    <property type="match status" value="1"/>
</dbReference>
<dbReference type="Proteomes" id="UP000824081">
    <property type="component" value="Unassembled WGS sequence"/>
</dbReference>
<feature type="binding site" evidence="11">
    <location>
        <position position="294"/>
    </location>
    <ligand>
        <name>L-glutamine</name>
        <dbReference type="ChEBI" id="CHEBI:58359"/>
    </ligand>
</feature>
<evidence type="ECO:0000256" key="6">
    <source>
        <dbReference type="ARBA" id="ARBA00022840"/>
    </source>
</evidence>
<dbReference type="GO" id="GO:0004088">
    <property type="term" value="F:carbamoyl-phosphate synthase (glutamine-hydrolyzing) activity"/>
    <property type="evidence" value="ECO:0007669"/>
    <property type="project" value="UniProtKB-UniRule"/>
</dbReference>
<dbReference type="PANTHER" id="PTHR43418">
    <property type="entry name" value="MULTIFUNCTIONAL TRYPTOPHAN BIOSYNTHESIS PROTEIN-RELATED"/>
    <property type="match status" value="1"/>
</dbReference>
<dbReference type="GO" id="GO:0044205">
    <property type="term" value="P:'de novo' UMP biosynthetic process"/>
    <property type="evidence" value="ECO:0007669"/>
    <property type="project" value="UniProtKB-UniRule"/>
</dbReference>
<name>A0A9D1MFZ7_9FIRM</name>
<feature type="binding site" evidence="11">
    <location>
        <position position="296"/>
    </location>
    <ligand>
        <name>L-glutamine</name>
        <dbReference type="ChEBI" id="CHEBI:58359"/>
    </ligand>
</feature>
<reference evidence="13" key="2">
    <citation type="journal article" date="2021" name="PeerJ">
        <title>Extensive microbial diversity within the chicken gut microbiome revealed by metagenomics and culture.</title>
        <authorList>
            <person name="Gilroy R."/>
            <person name="Ravi A."/>
            <person name="Getino M."/>
            <person name="Pursley I."/>
            <person name="Horton D.L."/>
            <person name="Alikhan N.F."/>
            <person name="Baker D."/>
            <person name="Gharbi K."/>
            <person name="Hall N."/>
            <person name="Watson M."/>
            <person name="Adriaenssens E.M."/>
            <person name="Foster-Nyarko E."/>
            <person name="Jarju S."/>
            <person name="Secka A."/>
            <person name="Antonio M."/>
            <person name="Oren A."/>
            <person name="Chaudhuri R.R."/>
            <person name="La Ragione R."/>
            <person name="Hildebrand F."/>
            <person name="Pallen M.J."/>
        </authorList>
    </citation>
    <scope>NUCLEOTIDE SEQUENCE</scope>
    <source>
        <strain evidence="13">11687</strain>
    </source>
</reference>
<keyword evidence="8 11" id="KW-0665">Pyrimidine biosynthesis</keyword>
<evidence type="ECO:0000313" key="13">
    <source>
        <dbReference type="EMBL" id="HIU59328.1"/>
    </source>
</evidence>
<dbReference type="CDD" id="cd01744">
    <property type="entry name" value="GATase1_CPSase"/>
    <property type="match status" value="1"/>
</dbReference>
<evidence type="ECO:0000259" key="12">
    <source>
        <dbReference type="SMART" id="SM01097"/>
    </source>
</evidence>
<dbReference type="Pfam" id="PF00988">
    <property type="entry name" value="CPSase_sm_chain"/>
    <property type="match status" value="1"/>
</dbReference>
<comment type="catalytic activity">
    <reaction evidence="9 11">
        <text>hydrogencarbonate + L-glutamine + 2 ATP + H2O = carbamoyl phosphate + L-glutamate + 2 ADP + phosphate + 2 H(+)</text>
        <dbReference type="Rhea" id="RHEA:18633"/>
        <dbReference type="ChEBI" id="CHEBI:15377"/>
        <dbReference type="ChEBI" id="CHEBI:15378"/>
        <dbReference type="ChEBI" id="CHEBI:17544"/>
        <dbReference type="ChEBI" id="CHEBI:29985"/>
        <dbReference type="ChEBI" id="CHEBI:30616"/>
        <dbReference type="ChEBI" id="CHEBI:43474"/>
        <dbReference type="ChEBI" id="CHEBI:58228"/>
        <dbReference type="ChEBI" id="CHEBI:58359"/>
        <dbReference type="ChEBI" id="CHEBI:456216"/>
        <dbReference type="EC" id="6.3.5.5"/>
    </reaction>
</comment>
<keyword evidence="4 11" id="KW-0436">Ligase</keyword>
<comment type="subunit">
    <text evidence="11">Composed of two chains; the small (or glutamine) chain promotes the hydrolysis of glutamine to ammonia, which is used by the large (or ammonia) chain to synthesize carbamoyl phosphate. Tetramer of heterodimers (alpha,beta)4.</text>
</comment>
<dbReference type="InterPro" id="IPR035686">
    <property type="entry name" value="CPSase_GATase1"/>
</dbReference>
<evidence type="ECO:0000256" key="11">
    <source>
        <dbReference type="HAMAP-Rule" id="MF_01209"/>
    </source>
</evidence>
<keyword evidence="7 11" id="KW-0315">Glutamine amidotransferase</keyword>
<accession>A0A9D1MFZ7</accession>
<dbReference type="FunFam" id="3.50.30.20:FF:000001">
    <property type="entry name" value="Carbamoyl-phosphate synthase small chain"/>
    <property type="match status" value="1"/>
</dbReference>
<dbReference type="InterPro" id="IPR002474">
    <property type="entry name" value="CarbamoylP_synth_ssu_N"/>
</dbReference>
<dbReference type="NCBIfam" id="NF009475">
    <property type="entry name" value="PRK12838.1"/>
    <property type="match status" value="1"/>
</dbReference>
<dbReference type="SUPFAM" id="SSF52317">
    <property type="entry name" value="Class I glutamine amidotransferase-like"/>
    <property type="match status" value="1"/>
</dbReference>
<evidence type="ECO:0000313" key="14">
    <source>
        <dbReference type="Proteomes" id="UP000824081"/>
    </source>
</evidence>
<dbReference type="GO" id="GO:0005524">
    <property type="term" value="F:ATP binding"/>
    <property type="evidence" value="ECO:0007669"/>
    <property type="project" value="UniProtKB-UniRule"/>
</dbReference>
<comment type="caution">
    <text evidence="13">The sequence shown here is derived from an EMBL/GenBank/DDBJ whole genome shotgun (WGS) entry which is preliminary data.</text>
</comment>
<dbReference type="EMBL" id="DVMZ01000116">
    <property type="protein sequence ID" value="HIU59328.1"/>
    <property type="molecule type" value="Genomic_DNA"/>
</dbReference>
<keyword evidence="11" id="KW-0028">Amino-acid biosynthesis</keyword>
<dbReference type="EC" id="6.3.5.5" evidence="11"/>
<evidence type="ECO:0000256" key="8">
    <source>
        <dbReference type="ARBA" id="ARBA00022975"/>
    </source>
</evidence>
<dbReference type="SMART" id="SM01097">
    <property type="entry name" value="CPSase_sm_chain"/>
    <property type="match status" value="1"/>
</dbReference>
<organism evidence="13 14">
    <name type="scientific">Candidatus Scatosoma pullistercoris</name>
    <dbReference type="NCBI Taxonomy" id="2840934"/>
    <lineage>
        <taxon>Bacteria</taxon>
        <taxon>Bacillati</taxon>
        <taxon>Bacillota</taxon>
        <taxon>Clostridia</taxon>
        <taxon>Candidatus Scatosoma</taxon>
    </lineage>
</organism>
<comment type="caution">
    <text evidence="11">Lacks conserved residue(s) required for the propagation of feature annotation.</text>
</comment>
<comment type="pathway">
    <text evidence="2 11">Amino-acid biosynthesis; L-arginine biosynthesis; carbamoyl phosphate from bicarbonate: step 1/1.</text>
</comment>
<comment type="similarity">
    <text evidence="3 11">Belongs to the CarA family.</text>
</comment>
<comment type="pathway">
    <text evidence="1 11">Pyrimidine metabolism; UMP biosynthesis via de novo pathway; (S)-dihydroorotate from bicarbonate: step 1/3.</text>
</comment>
<dbReference type="NCBIfam" id="TIGR01368">
    <property type="entry name" value="CPSaseIIsmall"/>
    <property type="match status" value="1"/>
</dbReference>
<feature type="active site" evidence="11">
    <location>
        <position position="337"/>
    </location>
</feature>
<evidence type="ECO:0000256" key="10">
    <source>
        <dbReference type="ARBA" id="ARBA00049285"/>
    </source>
</evidence>
<dbReference type="PROSITE" id="PS51273">
    <property type="entry name" value="GATASE_TYPE_1"/>
    <property type="match status" value="1"/>
</dbReference>
<dbReference type="Pfam" id="PF00117">
    <property type="entry name" value="GATase"/>
    <property type="match status" value="1"/>
</dbReference>
<dbReference type="InterPro" id="IPR036480">
    <property type="entry name" value="CarbP_synth_ssu_N_sf"/>
</dbReference>
<keyword evidence="11" id="KW-0055">Arginine biosynthesis</keyword>
<gene>
    <name evidence="11 13" type="primary">carA</name>
    <name evidence="13" type="ORF">IAC57_04420</name>
</gene>
<dbReference type="GO" id="GO:0006541">
    <property type="term" value="P:glutamine metabolic process"/>
    <property type="evidence" value="ECO:0007669"/>
    <property type="project" value="InterPro"/>
</dbReference>
<feature type="binding site" evidence="11">
    <location>
        <position position="253"/>
    </location>
    <ligand>
        <name>L-glutamine</name>
        <dbReference type="ChEBI" id="CHEBI:58359"/>
    </ligand>
</feature>
<dbReference type="PRINTS" id="PR00096">
    <property type="entry name" value="GATASE"/>
</dbReference>
<dbReference type="InterPro" id="IPR029062">
    <property type="entry name" value="Class_I_gatase-like"/>
</dbReference>
<evidence type="ECO:0000256" key="5">
    <source>
        <dbReference type="ARBA" id="ARBA00022741"/>
    </source>
</evidence>
<dbReference type="PRINTS" id="PR00099">
    <property type="entry name" value="CPSGATASE"/>
</dbReference>
<dbReference type="GO" id="GO:0006207">
    <property type="term" value="P:'de novo' pyrimidine nucleobase biosynthetic process"/>
    <property type="evidence" value="ECO:0007669"/>
    <property type="project" value="InterPro"/>
</dbReference>
<feature type="domain" description="Carbamoyl-phosphate synthase small subunit N-terminal" evidence="12">
    <location>
        <begin position="4"/>
        <end position="134"/>
    </location>
</feature>
<feature type="active site" evidence="11">
    <location>
        <position position="335"/>
    </location>
</feature>
<feature type="binding site" evidence="11">
    <location>
        <position position="227"/>
    </location>
    <ligand>
        <name>L-glutamine</name>
        <dbReference type="ChEBI" id="CHEBI:58359"/>
    </ligand>
</feature>
<reference evidence="13" key="1">
    <citation type="submission" date="2020-10" db="EMBL/GenBank/DDBJ databases">
        <authorList>
            <person name="Gilroy R."/>
        </authorList>
    </citation>
    <scope>NUCLEOTIDE SEQUENCE</scope>
    <source>
        <strain evidence="13">11687</strain>
    </source>
</reference>
<dbReference type="AlphaFoldDB" id="A0A9D1MFZ7"/>